<dbReference type="Proteomes" id="UP001430953">
    <property type="component" value="Unassembled WGS sequence"/>
</dbReference>
<protein>
    <submittedName>
        <fullName evidence="2">Uncharacterized protein</fullName>
    </submittedName>
</protein>
<organism evidence="2 3">
    <name type="scientific">Cardiocondyla obscurior</name>
    <dbReference type="NCBI Taxonomy" id="286306"/>
    <lineage>
        <taxon>Eukaryota</taxon>
        <taxon>Metazoa</taxon>
        <taxon>Ecdysozoa</taxon>
        <taxon>Arthropoda</taxon>
        <taxon>Hexapoda</taxon>
        <taxon>Insecta</taxon>
        <taxon>Pterygota</taxon>
        <taxon>Neoptera</taxon>
        <taxon>Endopterygota</taxon>
        <taxon>Hymenoptera</taxon>
        <taxon>Apocrita</taxon>
        <taxon>Aculeata</taxon>
        <taxon>Formicoidea</taxon>
        <taxon>Formicidae</taxon>
        <taxon>Myrmicinae</taxon>
        <taxon>Cardiocondyla</taxon>
    </lineage>
</organism>
<dbReference type="Pfam" id="PF06585">
    <property type="entry name" value="JHBP"/>
    <property type="match status" value="1"/>
</dbReference>
<dbReference type="InterPro" id="IPR010562">
    <property type="entry name" value="Haemolymph_juvenile_hormone-bd"/>
</dbReference>
<dbReference type="PANTHER" id="PTHR11008:SF9">
    <property type="entry name" value="PROTEIN TAKEOUT-LIKE PROTEIN"/>
    <property type="match status" value="1"/>
</dbReference>
<keyword evidence="1" id="KW-1133">Transmembrane helix</keyword>
<gene>
    <name evidence="2" type="ORF">PUN28_003872</name>
</gene>
<name>A0AAW2GMB9_9HYME</name>
<dbReference type="InterPro" id="IPR038606">
    <property type="entry name" value="To_sf"/>
</dbReference>
<accession>A0AAW2GMB9</accession>
<proteinExistence type="predicted"/>
<dbReference type="EMBL" id="JADYXP020000003">
    <property type="protein sequence ID" value="KAL0128768.1"/>
    <property type="molecule type" value="Genomic_DNA"/>
</dbReference>
<keyword evidence="1" id="KW-0472">Membrane</keyword>
<dbReference type="AlphaFoldDB" id="A0AAW2GMB9"/>
<sequence length="281" mass="31108">MKKIKNIISSISLEVTYTIGVCAEKKMNFVLFGIILICCHAWAFKIDDIEIKDIEINDNFLGEALASKKTKLENFLESFKSTLRSGDSSLGLPVLDPFTAASMPIKFDKKDNIVNINLLANLTNVEATGLSSYNVNSADFKVFGLKAHADLTWPLITASTNYSTNSQIFNHALYGNGGVNAAVHNFRFQINISFVPKGKHIQVKSLSTTISLGALDFKATGIYNDDETSEVLSKTISDTAPELIKQYQNQITQEIQQILTQIINKYLSTITLKELLKMLGL</sequence>
<keyword evidence="3" id="KW-1185">Reference proteome</keyword>
<dbReference type="PANTHER" id="PTHR11008">
    <property type="entry name" value="PROTEIN TAKEOUT-LIKE PROTEIN"/>
    <property type="match status" value="1"/>
</dbReference>
<evidence type="ECO:0000313" key="3">
    <source>
        <dbReference type="Proteomes" id="UP001430953"/>
    </source>
</evidence>
<reference evidence="2 3" key="1">
    <citation type="submission" date="2023-03" db="EMBL/GenBank/DDBJ databases">
        <title>High recombination rates correlate with genetic variation in Cardiocondyla obscurior ants.</title>
        <authorList>
            <person name="Errbii M."/>
        </authorList>
    </citation>
    <scope>NUCLEOTIDE SEQUENCE [LARGE SCALE GENOMIC DNA]</scope>
    <source>
        <strain evidence="2">Alpha-2009</strain>
        <tissue evidence="2">Whole body</tissue>
    </source>
</reference>
<comment type="caution">
    <text evidence="2">The sequence shown here is derived from an EMBL/GenBank/DDBJ whole genome shotgun (WGS) entry which is preliminary data.</text>
</comment>
<evidence type="ECO:0000256" key="1">
    <source>
        <dbReference type="SAM" id="Phobius"/>
    </source>
</evidence>
<evidence type="ECO:0000313" key="2">
    <source>
        <dbReference type="EMBL" id="KAL0128768.1"/>
    </source>
</evidence>
<feature type="transmembrane region" description="Helical" evidence="1">
    <location>
        <begin position="27"/>
        <end position="44"/>
    </location>
</feature>
<dbReference type="Gene3D" id="3.15.10.30">
    <property type="entry name" value="Haemolymph juvenile hormone binding protein"/>
    <property type="match status" value="1"/>
</dbReference>
<dbReference type="SMART" id="SM00700">
    <property type="entry name" value="JHBP"/>
    <property type="match status" value="1"/>
</dbReference>
<keyword evidence="1" id="KW-0812">Transmembrane</keyword>